<dbReference type="InterPro" id="IPR020843">
    <property type="entry name" value="ER"/>
</dbReference>
<organism evidence="2 3">
    <name type="scientific">Candidatus Dormiibacter inghamiae</name>
    <dbReference type="NCBI Taxonomy" id="3127013"/>
    <lineage>
        <taxon>Bacteria</taxon>
        <taxon>Bacillati</taxon>
        <taxon>Candidatus Dormiibacterota</taxon>
        <taxon>Candidatus Dormibacteria</taxon>
        <taxon>Candidatus Dormibacterales</taxon>
        <taxon>Candidatus Dormibacteraceae</taxon>
        <taxon>Candidatus Dormiibacter</taxon>
    </lineage>
</organism>
<dbReference type="EMBL" id="JAEKNQ010000010">
    <property type="protein sequence ID" value="MBJ7601945.1"/>
    <property type="molecule type" value="Genomic_DNA"/>
</dbReference>
<reference evidence="2 3" key="1">
    <citation type="submission" date="2020-10" db="EMBL/GenBank/DDBJ databases">
        <title>Ca. Dormibacterota MAGs.</title>
        <authorList>
            <person name="Montgomery K."/>
        </authorList>
    </citation>
    <scope>NUCLEOTIDE SEQUENCE [LARGE SCALE GENOMIC DNA]</scope>
    <source>
        <strain evidence="2">SC8811_S16_3</strain>
    </source>
</reference>
<dbReference type="PANTHER" id="PTHR45033:SF3">
    <property type="entry name" value="DEHYDROGENASE, PUTATIVE (AFU_ORTHOLOGUE AFUA_2G13270)-RELATED"/>
    <property type="match status" value="1"/>
</dbReference>
<dbReference type="Pfam" id="PF00107">
    <property type="entry name" value="ADH_zinc_N"/>
    <property type="match status" value="1"/>
</dbReference>
<dbReference type="SUPFAM" id="SSF50129">
    <property type="entry name" value="GroES-like"/>
    <property type="match status" value="1"/>
</dbReference>
<dbReference type="SMART" id="SM00829">
    <property type="entry name" value="PKS_ER"/>
    <property type="match status" value="1"/>
</dbReference>
<dbReference type="AlphaFoldDB" id="A0A934KBU8"/>
<dbReference type="GO" id="GO:0016491">
    <property type="term" value="F:oxidoreductase activity"/>
    <property type="evidence" value="ECO:0007669"/>
    <property type="project" value="InterPro"/>
</dbReference>
<proteinExistence type="predicted"/>
<dbReference type="PANTHER" id="PTHR45033">
    <property type="match status" value="1"/>
</dbReference>
<feature type="domain" description="Enoyl reductase (ER)" evidence="1">
    <location>
        <begin position="1"/>
        <end position="302"/>
    </location>
</feature>
<dbReference type="Proteomes" id="UP000620075">
    <property type="component" value="Unassembled WGS sequence"/>
</dbReference>
<dbReference type="InterPro" id="IPR013149">
    <property type="entry name" value="ADH-like_C"/>
</dbReference>
<protein>
    <submittedName>
        <fullName evidence="2">Zinc-binding dehydrogenase</fullName>
    </submittedName>
</protein>
<dbReference type="Gene3D" id="3.40.50.720">
    <property type="entry name" value="NAD(P)-binding Rossmann-like Domain"/>
    <property type="match status" value="1"/>
</dbReference>
<dbReference type="InterPro" id="IPR011032">
    <property type="entry name" value="GroES-like_sf"/>
</dbReference>
<evidence type="ECO:0000313" key="2">
    <source>
        <dbReference type="EMBL" id="MBJ7601945.1"/>
    </source>
</evidence>
<dbReference type="RefSeq" id="WP_338176333.1">
    <property type="nucleotide sequence ID" value="NZ_JAEKNQ010000010.1"/>
</dbReference>
<comment type="caution">
    <text evidence="2">The sequence shown here is derived from an EMBL/GenBank/DDBJ whole genome shotgun (WGS) entry which is preliminary data.</text>
</comment>
<evidence type="ECO:0000259" key="1">
    <source>
        <dbReference type="SMART" id="SM00829"/>
    </source>
</evidence>
<dbReference type="InterPro" id="IPR013154">
    <property type="entry name" value="ADH-like_N"/>
</dbReference>
<evidence type="ECO:0000313" key="3">
    <source>
        <dbReference type="Proteomes" id="UP000620075"/>
    </source>
</evidence>
<dbReference type="InterPro" id="IPR036291">
    <property type="entry name" value="NAD(P)-bd_dom_sf"/>
</dbReference>
<dbReference type="InterPro" id="IPR052711">
    <property type="entry name" value="Zinc_ADH-like"/>
</dbReference>
<name>A0A934KBU8_9BACT</name>
<accession>A0A934KBU8</accession>
<dbReference type="SUPFAM" id="SSF51735">
    <property type="entry name" value="NAD(P)-binding Rossmann-fold domains"/>
    <property type="match status" value="1"/>
</dbReference>
<sequence length="306" mass="32734">MAIELKAASLNHLDLWLASGAQRMDPPRVICADGVGVVADSADPRWKSGDEVVVYPVACCWDCEYCRSGEQVKCEHFGILGEHVDGTACELLHVPGQNVYAKPARLAWHEAAAFPLTFLTAWRMLVTRARLRRGETMLVVGAGAGVATAAMVIGRQLGARVLATSRSPAKRAKAEALGAEATFESAGFAKSVRQFCGGVDVVFEHVGPATIDESMKSLRKGGRLVFCGATSGPKAELNLPRIFFNHLDLLGSTMGNAAEFEQVLSALDQGMRPLVDSSFPLAQVSDALRYLDGGEQFGKVVLDLDS</sequence>
<dbReference type="Pfam" id="PF08240">
    <property type="entry name" value="ADH_N"/>
    <property type="match status" value="1"/>
</dbReference>
<dbReference type="Gene3D" id="3.90.180.10">
    <property type="entry name" value="Medium-chain alcohol dehydrogenases, catalytic domain"/>
    <property type="match status" value="1"/>
</dbReference>
<gene>
    <name evidence="2" type="ORF">JF888_01895</name>
</gene>